<dbReference type="AlphaFoldDB" id="A0A1I2VXC2"/>
<gene>
    <name evidence="3" type="ORF">SAMN05660649_03221</name>
</gene>
<accession>A0A1I2VXC2</accession>
<evidence type="ECO:0000313" key="4">
    <source>
        <dbReference type="Proteomes" id="UP000199337"/>
    </source>
</evidence>
<dbReference type="Proteomes" id="UP000199337">
    <property type="component" value="Unassembled WGS sequence"/>
</dbReference>
<protein>
    <submittedName>
        <fullName evidence="3">mRNA interferase MazF</fullName>
    </submittedName>
</protein>
<dbReference type="SUPFAM" id="SSF50118">
    <property type="entry name" value="Cell growth inhibitor/plasmid maintenance toxic component"/>
    <property type="match status" value="1"/>
</dbReference>
<dbReference type="GO" id="GO:0003677">
    <property type="term" value="F:DNA binding"/>
    <property type="evidence" value="ECO:0007669"/>
    <property type="project" value="InterPro"/>
</dbReference>
<dbReference type="EMBL" id="FOOX01000012">
    <property type="protein sequence ID" value="SFG93784.1"/>
    <property type="molecule type" value="Genomic_DNA"/>
</dbReference>
<evidence type="ECO:0000313" key="3">
    <source>
        <dbReference type="EMBL" id="SFG93784.1"/>
    </source>
</evidence>
<dbReference type="OrthoDB" id="9808744at2"/>
<evidence type="ECO:0000256" key="1">
    <source>
        <dbReference type="ARBA" id="ARBA00007521"/>
    </source>
</evidence>
<comment type="similarity">
    <text evidence="1">Belongs to the PemK/MazF family.</text>
</comment>
<dbReference type="InterPro" id="IPR003477">
    <property type="entry name" value="PemK-like"/>
</dbReference>
<dbReference type="Pfam" id="PF02452">
    <property type="entry name" value="PemK_toxin"/>
    <property type="match status" value="1"/>
</dbReference>
<reference evidence="4" key="1">
    <citation type="submission" date="2016-10" db="EMBL/GenBank/DDBJ databases">
        <authorList>
            <person name="Varghese N."/>
            <person name="Submissions S."/>
        </authorList>
    </citation>
    <scope>NUCLEOTIDE SEQUENCE [LARGE SCALE GENOMIC DNA]</scope>
    <source>
        <strain evidence="4">DSM 17038</strain>
    </source>
</reference>
<dbReference type="Gene3D" id="2.30.30.110">
    <property type="match status" value="1"/>
</dbReference>
<dbReference type="PANTHER" id="PTHR33988">
    <property type="entry name" value="ENDORIBONUCLEASE MAZF-RELATED"/>
    <property type="match status" value="1"/>
</dbReference>
<evidence type="ECO:0000256" key="2">
    <source>
        <dbReference type="ARBA" id="ARBA00022649"/>
    </source>
</evidence>
<dbReference type="STRING" id="341036.SAMN05660649_03221"/>
<organism evidence="3 4">
    <name type="scientific">Desulfotruncus arcticus DSM 17038</name>
    <dbReference type="NCBI Taxonomy" id="1121424"/>
    <lineage>
        <taxon>Bacteria</taxon>
        <taxon>Bacillati</taxon>
        <taxon>Bacillota</taxon>
        <taxon>Clostridia</taxon>
        <taxon>Eubacteriales</taxon>
        <taxon>Desulfallaceae</taxon>
        <taxon>Desulfotruncus</taxon>
    </lineage>
</organism>
<dbReference type="InterPro" id="IPR011067">
    <property type="entry name" value="Plasmid_toxin/cell-grow_inhib"/>
</dbReference>
<dbReference type="RefSeq" id="WP_092472400.1">
    <property type="nucleotide sequence ID" value="NZ_FOOX01000012.1"/>
</dbReference>
<dbReference type="GO" id="GO:0016075">
    <property type="term" value="P:rRNA catabolic process"/>
    <property type="evidence" value="ECO:0007669"/>
    <property type="project" value="TreeGrafter"/>
</dbReference>
<proteinExistence type="inferred from homology"/>
<keyword evidence="4" id="KW-1185">Reference proteome</keyword>
<sequence length="115" mass="12462">MVTAGAIYIPGRGDIVRLQFNPQSGHEQAGLRPALVISPQSYNGKVGLALVCPITSKVKGYPFEVLLPDELEISGVVLADQVKSLDWQARNVKYVFTAPMRVTAEVLGKIQLLIS</sequence>
<dbReference type="GO" id="GO:0004521">
    <property type="term" value="F:RNA endonuclease activity"/>
    <property type="evidence" value="ECO:0007669"/>
    <property type="project" value="TreeGrafter"/>
</dbReference>
<dbReference type="NCBIfam" id="NF007386">
    <property type="entry name" value="PRK09907.1"/>
    <property type="match status" value="1"/>
</dbReference>
<name>A0A1I2VXC2_9FIRM</name>
<dbReference type="PANTHER" id="PTHR33988:SF3">
    <property type="entry name" value="ENDORIBONUCLEASE TOXIN CHPB-RELATED"/>
    <property type="match status" value="1"/>
</dbReference>
<dbReference type="GO" id="GO:0006402">
    <property type="term" value="P:mRNA catabolic process"/>
    <property type="evidence" value="ECO:0007669"/>
    <property type="project" value="TreeGrafter"/>
</dbReference>
<keyword evidence="2" id="KW-1277">Toxin-antitoxin system</keyword>